<feature type="transmembrane region" description="Helical" evidence="8">
    <location>
        <begin position="321"/>
        <end position="340"/>
    </location>
</feature>
<sequence length="426" mass="45868">MQSEAILAISIFILTYGFIVAEKVHRTIVAMLAASLLLFLGILNQNTAIRHIDFNTLGLLIGMMILVSVTARTGLFKAVSIWAAKKVNGRPVALLIVFSLITAFGSAFLDNVTTVLLVVPVTFSIARELELLPVPFLMSEIFMSNIGGTATMIGDPPNIMIGSAVKDLSFMDFITNLTPVILIVALAVISFLIFFYRRQLHAHQDAAERLDDLNARDEITDVPLLIKSVSVLLLTIFGFFLHQRLGVGTATIALAGAFLLLLLTGERYVEQALSGVEWTTIFFFTGLFVLVAGLAETGVIAHFANLALGLTGGKMVPTTFLILWMSAVASSFVDNIPFVATMIPLIQDMGHMGIGNLEPLWWSLSLGACLGGNGLLIGASANLVVAGISGKEGYPITFAGFMKAGLPVMFLSIAICTVYVYLRYLV</sequence>
<evidence type="ECO:0000313" key="10">
    <source>
        <dbReference type="EMBL" id="GGL63000.1"/>
    </source>
</evidence>
<keyword evidence="11" id="KW-1185">Reference proteome</keyword>
<feature type="domain" description="Citrate transporter-like" evidence="9">
    <location>
        <begin position="17"/>
        <end position="367"/>
    </location>
</feature>
<evidence type="ECO:0000256" key="3">
    <source>
        <dbReference type="ARBA" id="ARBA00022448"/>
    </source>
</evidence>
<comment type="similarity">
    <text evidence="2">Belongs to the CitM (TC 2.A.11) transporter family.</text>
</comment>
<keyword evidence="6 8" id="KW-1133">Transmembrane helix</keyword>
<dbReference type="GO" id="GO:0015105">
    <property type="term" value="F:arsenite transmembrane transporter activity"/>
    <property type="evidence" value="ECO:0007669"/>
    <property type="project" value="InterPro"/>
</dbReference>
<feature type="transmembrane region" description="Helical" evidence="8">
    <location>
        <begin position="224"/>
        <end position="241"/>
    </location>
</feature>
<name>A0A917W343_9BACL</name>
<dbReference type="InterPro" id="IPR004680">
    <property type="entry name" value="Cit_transptr-like_dom"/>
</dbReference>
<feature type="transmembrane region" description="Helical" evidence="8">
    <location>
        <begin position="56"/>
        <end position="75"/>
    </location>
</feature>
<feature type="transmembrane region" description="Helical" evidence="8">
    <location>
        <begin position="360"/>
        <end position="384"/>
    </location>
</feature>
<feature type="transmembrane region" description="Helical" evidence="8">
    <location>
        <begin position="27"/>
        <end position="44"/>
    </location>
</feature>
<evidence type="ECO:0000256" key="4">
    <source>
        <dbReference type="ARBA" id="ARBA00022475"/>
    </source>
</evidence>
<evidence type="ECO:0000256" key="8">
    <source>
        <dbReference type="SAM" id="Phobius"/>
    </source>
</evidence>
<evidence type="ECO:0000256" key="7">
    <source>
        <dbReference type="ARBA" id="ARBA00023136"/>
    </source>
</evidence>
<dbReference type="GO" id="GO:0005886">
    <property type="term" value="C:plasma membrane"/>
    <property type="evidence" value="ECO:0007669"/>
    <property type="project" value="UniProtKB-SubCell"/>
</dbReference>
<protein>
    <submittedName>
        <fullName evidence="10">Membrane protein</fullName>
    </submittedName>
</protein>
<reference evidence="10" key="2">
    <citation type="submission" date="2020-09" db="EMBL/GenBank/DDBJ databases">
        <authorList>
            <person name="Sun Q."/>
            <person name="Ohkuma M."/>
        </authorList>
    </citation>
    <scope>NUCLEOTIDE SEQUENCE</scope>
    <source>
        <strain evidence="10">JCM 15325</strain>
    </source>
</reference>
<evidence type="ECO:0000256" key="1">
    <source>
        <dbReference type="ARBA" id="ARBA00004651"/>
    </source>
</evidence>
<reference evidence="10" key="1">
    <citation type="journal article" date="2014" name="Int. J. Syst. Evol. Microbiol.">
        <title>Complete genome sequence of Corynebacterium casei LMG S-19264T (=DSM 44701T), isolated from a smear-ripened cheese.</title>
        <authorList>
            <consortium name="US DOE Joint Genome Institute (JGI-PGF)"/>
            <person name="Walter F."/>
            <person name="Albersmeier A."/>
            <person name="Kalinowski J."/>
            <person name="Ruckert C."/>
        </authorList>
    </citation>
    <scope>NUCLEOTIDE SEQUENCE</scope>
    <source>
        <strain evidence="10">JCM 15325</strain>
    </source>
</reference>
<dbReference type="PRINTS" id="PR00758">
    <property type="entry name" value="ARSENICPUMP"/>
</dbReference>
<dbReference type="InterPro" id="IPR000802">
    <property type="entry name" value="Arsenical_pump_ArsB"/>
</dbReference>
<feature type="transmembrane region" description="Helical" evidence="8">
    <location>
        <begin position="95"/>
        <end position="119"/>
    </location>
</feature>
<keyword evidence="5 8" id="KW-0812">Transmembrane</keyword>
<comment type="caution">
    <text evidence="10">The sequence shown here is derived from an EMBL/GenBank/DDBJ whole genome shotgun (WGS) entry which is preliminary data.</text>
</comment>
<feature type="transmembrane region" description="Helical" evidence="8">
    <location>
        <begin position="247"/>
        <end position="269"/>
    </location>
</feature>
<keyword evidence="3" id="KW-0813">Transport</keyword>
<accession>A0A917W343</accession>
<dbReference type="PANTHER" id="PTHR43568:SF1">
    <property type="entry name" value="P PROTEIN"/>
    <property type="match status" value="1"/>
</dbReference>
<evidence type="ECO:0000313" key="11">
    <source>
        <dbReference type="Proteomes" id="UP000654670"/>
    </source>
</evidence>
<dbReference type="AlphaFoldDB" id="A0A917W343"/>
<evidence type="ECO:0000256" key="5">
    <source>
        <dbReference type="ARBA" id="ARBA00022692"/>
    </source>
</evidence>
<dbReference type="RefSeq" id="WP_188804598.1">
    <property type="nucleotide sequence ID" value="NZ_BMOK01000016.1"/>
</dbReference>
<gene>
    <name evidence="10" type="ORF">GCM10007968_28640</name>
</gene>
<feature type="transmembrane region" description="Helical" evidence="8">
    <location>
        <begin position="173"/>
        <end position="196"/>
    </location>
</feature>
<organism evidence="10 11">
    <name type="scientific">Sporolactobacillus putidus</name>
    <dbReference type="NCBI Taxonomy" id="492735"/>
    <lineage>
        <taxon>Bacteria</taxon>
        <taxon>Bacillati</taxon>
        <taxon>Bacillota</taxon>
        <taxon>Bacilli</taxon>
        <taxon>Bacillales</taxon>
        <taxon>Sporolactobacillaceae</taxon>
        <taxon>Sporolactobacillus</taxon>
    </lineage>
</organism>
<keyword evidence="7 8" id="KW-0472">Membrane</keyword>
<evidence type="ECO:0000259" key="9">
    <source>
        <dbReference type="Pfam" id="PF03600"/>
    </source>
</evidence>
<dbReference type="InterPro" id="IPR051475">
    <property type="entry name" value="Diverse_Ion_Transporter"/>
</dbReference>
<feature type="transmembrane region" description="Helical" evidence="8">
    <location>
        <begin position="5"/>
        <end position="21"/>
    </location>
</feature>
<dbReference type="Proteomes" id="UP000654670">
    <property type="component" value="Unassembled WGS sequence"/>
</dbReference>
<feature type="transmembrane region" description="Helical" evidence="8">
    <location>
        <begin position="404"/>
        <end position="422"/>
    </location>
</feature>
<keyword evidence="4" id="KW-1003">Cell membrane</keyword>
<dbReference type="PANTHER" id="PTHR43568">
    <property type="entry name" value="P PROTEIN"/>
    <property type="match status" value="1"/>
</dbReference>
<evidence type="ECO:0000256" key="2">
    <source>
        <dbReference type="ARBA" id="ARBA00009843"/>
    </source>
</evidence>
<evidence type="ECO:0000256" key="6">
    <source>
        <dbReference type="ARBA" id="ARBA00022989"/>
    </source>
</evidence>
<dbReference type="CDD" id="cd01116">
    <property type="entry name" value="P_permease"/>
    <property type="match status" value="1"/>
</dbReference>
<proteinExistence type="inferred from homology"/>
<dbReference type="EMBL" id="BMOK01000016">
    <property type="protein sequence ID" value="GGL63000.1"/>
    <property type="molecule type" value="Genomic_DNA"/>
</dbReference>
<feature type="transmembrane region" description="Helical" evidence="8">
    <location>
        <begin position="281"/>
        <end position="301"/>
    </location>
</feature>
<dbReference type="Pfam" id="PF03600">
    <property type="entry name" value="CitMHS"/>
    <property type="match status" value="1"/>
</dbReference>
<feature type="transmembrane region" description="Helical" evidence="8">
    <location>
        <begin position="131"/>
        <end position="153"/>
    </location>
</feature>
<comment type="subcellular location">
    <subcellularLocation>
        <location evidence="1">Cell membrane</location>
        <topology evidence="1">Multi-pass membrane protein</topology>
    </subcellularLocation>
</comment>